<dbReference type="Gene3D" id="2.60.40.10">
    <property type="entry name" value="Immunoglobulins"/>
    <property type="match status" value="1"/>
</dbReference>
<evidence type="ECO:0000256" key="1">
    <source>
        <dbReference type="ARBA" id="ARBA00000085"/>
    </source>
</evidence>
<comment type="catalytic activity">
    <reaction evidence="1">
        <text>ATP + protein L-histidine = ADP + protein N-phospho-L-histidine.</text>
        <dbReference type="EC" id="2.7.13.3"/>
    </reaction>
</comment>
<dbReference type="InterPro" id="IPR003594">
    <property type="entry name" value="HATPase_dom"/>
</dbReference>
<dbReference type="InterPro" id="IPR005467">
    <property type="entry name" value="His_kinase_dom"/>
</dbReference>
<dbReference type="Pfam" id="PF02518">
    <property type="entry name" value="HATPase_c"/>
    <property type="match status" value="1"/>
</dbReference>
<dbReference type="GO" id="GO:0000155">
    <property type="term" value="F:phosphorelay sensor kinase activity"/>
    <property type="evidence" value="ECO:0007669"/>
    <property type="project" value="InterPro"/>
</dbReference>
<dbReference type="PROSITE" id="PS50109">
    <property type="entry name" value="HIS_KIN"/>
    <property type="match status" value="1"/>
</dbReference>
<evidence type="ECO:0000256" key="8">
    <source>
        <dbReference type="ARBA" id="ARBA00023012"/>
    </source>
</evidence>
<evidence type="ECO:0000256" key="2">
    <source>
        <dbReference type="ARBA" id="ARBA00012438"/>
    </source>
</evidence>
<evidence type="ECO:0000313" key="12">
    <source>
        <dbReference type="EMBL" id="UWZ84392.1"/>
    </source>
</evidence>
<dbReference type="SUPFAM" id="SSF47384">
    <property type="entry name" value="Homodimeric domain of signal transducing histidine kinase"/>
    <property type="match status" value="1"/>
</dbReference>
<keyword evidence="5" id="KW-0547">Nucleotide-binding</keyword>
<protein>
    <recommendedName>
        <fullName evidence="2">histidine kinase</fullName>
        <ecNumber evidence="2">2.7.13.3</ecNumber>
    </recommendedName>
</protein>
<keyword evidence="7 12" id="KW-0067">ATP-binding</keyword>
<dbReference type="InterPro" id="IPR015943">
    <property type="entry name" value="WD40/YVTN_repeat-like_dom_sf"/>
</dbReference>
<dbReference type="EMBL" id="CP093313">
    <property type="protein sequence ID" value="UWZ84392.1"/>
    <property type="molecule type" value="Genomic_DNA"/>
</dbReference>
<feature type="transmembrane region" description="Helical" evidence="10">
    <location>
        <begin position="802"/>
        <end position="822"/>
    </location>
</feature>
<dbReference type="InterPro" id="IPR036890">
    <property type="entry name" value="HATPase_C_sf"/>
</dbReference>
<dbReference type="SMART" id="SM00388">
    <property type="entry name" value="HisKA"/>
    <property type="match status" value="1"/>
</dbReference>
<dbReference type="InterPro" id="IPR004358">
    <property type="entry name" value="Sig_transdc_His_kin-like_C"/>
</dbReference>
<evidence type="ECO:0000256" key="6">
    <source>
        <dbReference type="ARBA" id="ARBA00022777"/>
    </source>
</evidence>
<dbReference type="SUPFAM" id="SSF55874">
    <property type="entry name" value="ATPase domain of HSP90 chaperone/DNA topoisomerase II/histidine kinase"/>
    <property type="match status" value="1"/>
</dbReference>
<sequence>MKMVILPPSIAMRILVCIFCLGVCAPARSLDRDRRLDQLYHTGWTQMEGAPGEVHALAQTTDGYLWLGAATGLFRFDGIRIERYTPQSGQAFPQRNVASLFAVPDGGLWVGYWYGGVSFIKNGTVINYEKDDGIPPRAVLAFARDRQGTIWIAAGKDGLARLEGSRWKKVGTDWGFSGEAYSLFVDHAGTVWVGTPTTVAYLVEGGHRFRVAAQHLKPFVHSFSEAPDGILWMAEGGYGVRTVPLSGKNSGRTGPAVLVGSLAIAFDSQGSLWITSAGNGIRRVPYPERLHPPKVRGPSAWMFHNAEVEAFTQKDGLTSDYVYSVLQDREGNVWIGTSGGLDRFQQTPVVSLPLQPISHRGALPIPSLSSFTASAIAADAHGGLWAAGRGPEVLLNIQDDRIATQLRDQNVDCAYRDLDGVVWVATWRSILRISDERSDLIRPKPGTVAYKYHSVEPVGQGQTLRQIDLPKAGGITVSEQSRVKALTRDASGRLWISTESGTFRLERSSWTSLESLGGPRGTANAEFTDSSGKIWFGFANQVAMLDGNRLRLFAAKDGVQVGTITTIQGRGANLWIGGEFGLESFDGSRFHPIAPSDGSAFDGVSGLVVDSEGGLWFSDNRGIIHISESELRQPAYGKVEFESFGVQDGLTTELRGPLASPSSVRTEDGRIWFATMKGLAWINPNRIVRNSVPPPVLIESVIANGKRYDNSADLTLPPRIANLQIVYTATSLTVPERVRFRYKLVGQDNEWQDVGTRREAFYTNLGPGSYQFRVIACNNDGVWNQAGTVIRFDVRPAFYQTITFRILCGIAIITTLWLFYLLRVRHIEQRQLERNRAEEMLRQARAELARMNRVSTMGELTASLAHEIKQPIGAAVTNAEACLRLINRDKPDLPEAREAALEMVKDARRAAEIIERVRSLFREGSCSPQERVDVNEVIRDMVVMFLKEADLHSVMIRTHLASHLPHVMVDRVQLQQALMNLMVNGIEAMRETTGELSIESQLGQDSRVLISVSDTGIGLPAGKVDHIFDAFFTTKSQGTGLGLAITRSIVESHGGRIWANANSGPGATFQFTLPITEGDGK</sequence>
<reference evidence="12" key="1">
    <citation type="submission" date="2021-04" db="EMBL/GenBank/DDBJ databases">
        <title>Phylogenetic analysis of Acidobacteriaceae.</title>
        <authorList>
            <person name="Qiu L."/>
            <person name="Zhang Q."/>
        </authorList>
    </citation>
    <scope>NUCLEOTIDE SEQUENCE</scope>
    <source>
        <strain evidence="12">DSM 25168</strain>
    </source>
</reference>
<dbReference type="InterPro" id="IPR013783">
    <property type="entry name" value="Ig-like_fold"/>
</dbReference>
<keyword evidence="13" id="KW-1185">Reference proteome</keyword>
<keyword evidence="10" id="KW-0812">Transmembrane</keyword>
<keyword evidence="10" id="KW-1133">Transmembrane helix</keyword>
<evidence type="ECO:0000256" key="5">
    <source>
        <dbReference type="ARBA" id="ARBA00022741"/>
    </source>
</evidence>
<dbReference type="PANTHER" id="PTHR43547:SF2">
    <property type="entry name" value="HYBRID SIGNAL TRANSDUCTION HISTIDINE KINASE C"/>
    <property type="match status" value="1"/>
</dbReference>
<dbReference type="AlphaFoldDB" id="A0A9J7BNU2"/>
<evidence type="ECO:0000256" key="3">
    <source>
        <dbReference type="ARBA" id="ARBA00022553"/>
    </source>
</evidence>
<dbReference type="Pfam" id="PF07494">
    <property type="entry name" value="Reg_prop"/>
    <property type="match status" value="1"/>
</dbReference>
<dbReference type="InterPro" id="IPR003661">
    <property type="entry name" value="HisK_dim/P_dom"/>
</dbReference>
<dbReference type="InterPro" id="IPR011123">
    <property type="entry name" value="Y_Y_Y"/>
</dbReference>
<evidence type="ECO:0000256" key="4">
    <source>
        <dbReference type="ARBA" id="ARBA00022679"/>
    </source>
</evidence>
<dbReference type="SMART" id="SM00387">
    <property type="entry name" value="HATPase_c"/>
    <property type="match status" value="1"/>
</dbReference>
<dbReference type="Gene3D" id="1.10.287.130">
    <property type="match status" value="1"/>
</dbReference>
<evidence type="ECO:0000256" key="9">
    <source>
        <dbReference type="SAM" id="Coils"/>
    </source>
</evidence>
<evidence type="ECO:0000259" key="11">
    <source>
        <dbReference type="PROSITE" id="PS50109"/>
    </source>
</evidence>
<feature type="coiled-coil region" evidence="9">
    <location>
        <begin position="827"/>
        <end position="854"/>
    </location>
</feature>
<dbReference type="Pfam" id="PF07495">
    <property type="entry name" value="Y_Y_Y"/>
    <property type="match status" value="1"/>
</dbReference>
<keyword evidence="9" id="KW-0175">Coiled coil</keyword>
<dbReference type="Pfam" id="PF00512">
    <property type="entry name" value="HisKA"/>
    <property type="match status" value="1"/>
</dbReference>
<dbReference type="InterPro" id="IPR011110">
    <property type="entry name" value="Reg_prop"/>
</dbReference>
<dbReference type="RefSeq" id="WP_260793895.1">
    <property type="nucleotide sequence ID" value="NZ_CP093313.1"/>
</dbReference>
<name>A0A9J7BNU2_9BACT</name>
<proteinExistence type="predicted"/>
<dbReference type="KEGG" id="orp:MOP44_00310"/>
<dbReference type="GO" id="GO:0042802">
    <property type="term" value="F:identical protein binding"/>
    <property type="evidence" value="ECO:0007669"/>
    <property type="project" value="UniProtKB-ARBA"/>
</dbReference>
<keyword evidence="10" id="KW-0472">Membrane</keyword>
<dbReference type="EC" id="2.7.13.3" evidence="2"/>
<evidence type="ECO:0000313" key="13">
    <source>
        <dbReference type="Proteomes" id="UP001059380"/>
    </source>
</evidence>
<dbReference type="Proteomes" id="UP001059380">
    <property type="component" value="Chromosome"/>
</dbReference>
<evidence type="ECO:0000256" key="7">
    <source>
        <dbReference type="ARBA" id="ARBA00022840"/>
    </source>
</evidence>
<dbReference type="PANTHER" id="PTHR43547">
    <property type="entry name" value="TWO-COMPONENT HISTIDINE KINASE"/>
    <property type="match status" value="1"/>
</dbReference>
<dbReference type="FunFam" id="3.30.565.10:FF:000042">
    <property type="entry name" value="Two-component sensor histidine kinase KdpD"/>
    <property type="match status" value="1"/>
</dbReference>
<dbReference type="GO" id="GO:0005524">
    <property type="term" value="F:ATP binding"/>
    <property type="evidence" value="ECO:0007669"/>
    <property type="project" value="UniProtKB-KW"/>
</dbReference>
<organism evidence="12 13">
    <name type="scientific">Occallatibacter riparius</name>
    <dbReference type="NCBI Taxonomy" id="1002689"/>
    <lineage>
        <taxon>Bacteria</taxon>
        <taxon>Pseudomonadati</taxon>
        <taxon>Acidobacteriota</taxon>
        <taxon>Terriglobia</taxon>
        <taxon>Terriglobales</taxon>
        <taxon>Acidobacteriaceae</taxon>
        <taxon>Occallatibacter</taxon>
    </lineage>
</organism>
<keyword evidence="3" id="KW-0597">Phosphoprotein</keyword>
<dbReference type="PRINTS" id="PR00344">
    <property type="entry name" value="BCTRLSENSOR"/>
</dbReference>
<dbReference type="CDD" id="cd00082">
    <property type="entry name" value="HisKA"/>
    <property type="match status" value="1"/>
</dbReference>
<feature type="domain" description="Histidine kinase" evidence="11">
    <location>
        <begin position="863"/>
        <end position="1077"/>
    </location>
</feature>
<dbReference type="InterPro" id="IPR036097">
    <property type="entry name" value="HisK_dim/P_sf"/>
</dbReference>
<keyword evidence="4" id="KW-0808">Transferase</keyword>
<dbReference type="Gene3D" id="2.130.10.10">
    <property type="entry name" value="YVTN repeat-like/Quinoprotein amine dehydrogenase"/>
    <property type="match status" value="3"/>
</dbReference>
<dbReference type="SUPFAM" id="SSF63829">
    <property type="entry name" value="Calcium-dependent phosphotriesterase"/>
    <property type="match status" value="4"/>
</dbReference>
<keyword evidence="8" id="KW-0902">Two-component regulatory system</keyword>
<gene>
    <name evidence="12" type="ORF">MOP44_00310</name>
</gene>
<accession>A0A9J7BNU2</accession>
<evidence type="ECO:0000256" key="10">
    <source>
        <dbReference type="SAM" id="Phobius"/>
    </source>
</evidence>
<dbReference type="Gene3D" id="3.30.565.10">
    <property type="entry name" value="Histidine kinase-like ATPase, C-terminal domain"/>
    <property type="match status" value="1"/>
</dbReference>
<keyword evidence="6" id="KW-0418">Kinase</keyword>